<sequence length="547" mass="57847">MADRHILTPSEPLGLAALRELAALTTERLLGALEMTVTGLEPAEVPGLTVYLPPPPPASGRYGFASAGNDSEALTAALLLDAVRPGVADLVLALAGRLAVHPAVVPHLVVPPDAADEQAVAARHGQAHLALAVAVAHTVVGNVQIPPLADRTAATVGVGIGAAAAVLGQTPMPPAYAPALLNKIRAEYLLPRRSFGSVRVSRHRFGLIEGSFPDTVDFAGNGLVAVVDGGAVIRTGIADRPARVQLTVLAEEPPEVASGWEEIVEVSWHAAEGLASVLGPDGTSAPPLRAQTPPWPGDYRLRVHARGRDDRDDPDAETYELVVWPAPAGPEVVHRRTDRLGHRLRGEPEPARPVRPEHAYRWVRRSLLSEAATVTVTTGATVEEVLRAFGADPDRPESIRSIEADLYAGDSNLPWVAVLDAGPAILAVEYNGFQGSQESVLRRASARCRAASMFWNVNTLMRLSFAEQGRLLAAFEPGMSAAEPEVDAEPAVEAATAGLELADHVDRHLKGLVAVERFTGYGITAADLDRITTTGTAFRIIPVVDDL</sequence>
<dbReference type="AlphaFoldDB" id="A0A1N6ZYB4"/>
<reference evidence="1 2" key="1">
    <citation type="submission" date="2017-01" db="EMBL/GenBank/DDBJ databases">
        <authorList>
            <person name="Mah S.A."/>
            <person name="Swanson W.J."/>
            <person name="Moy G.W."/>
            <person name="Vacquier V.D."/>
        </authorList>
    </citation>
    <scope>NUCLEOTIDE SEQUENCE [LARGE SCALE GENOMIC DNA]</scope>
    <source>
        <strain evidence="1 2">DSM 45758</strain>
    </source>
</reference>
<dbReference type="Pfam" id="PF20062">
    <property type="entry name" value="DUF6461"/>
    <property type="match status" value="1"/>
</dbReference>
<name>A0A1N6ZYB4_9ACTN</name>
<organism evidence="1 2">
    <name type="scientific">Micromonospora avicenniae</name>
    <dbReference type="NCBI Taxonomy" id="1198245"/>
    <lineage>
        <taxon>Bacteria</taxon>
        <taxon>Bacillati</taxon>
        <taxon>Actinomycetota</taxon>
        <taxon>Actinomycetes</taxon>
        <taxon>Micromonosporales</taxon>
        <taxon>Micromonosporaceae</taxon>
        <taxon>Micromonospora</taxon>
    </lineage>
</organism>
<dbReference type="Proteomes" id="UP000186004">
    <property type="component" value="Unassembled WGS sequence"/>
</dbReference>
<dbReference type="EMBL" id="FTNF01000008">
    <property type="protein sequence ID" value="SIR31852.1"/>
    <property type="molecule type" value="Genomic_DNA"/>
</dbReference>
<protein>
    <submittedName>
        <fullName evidence="1">Uncharacterized protein</fullName>
    </submittedName>
</protein>
<accession>A0A1N6ZYB4</accession>
<proteinExistence type="predicted"/>
<dbReference type="STRING" id="1198245.SAMN05444858_108164"/>
<evidence type="ECO:0000313" key="2">
    <source>
        <dbReference type="Proteomes" id="UP000186004"/>
    </source>
</evidence>
<evidence type="ECO:0000313" key="1">
    <source>
        <dbReference type="EMBL" id="SIR31852.1"/>
    </source>
</evidence>
<gene>
    <name evidence="1" type="ORF">SAMN05444858_108164</name>
</gene>
<keyword evidence="2" id="KW-1185">Reference proteome</keyword>
<dbReference type="InterPro" id="IPR045592">
    <property type="entry name" value="DUF6461"/>
</dbReference>